<keyword evidence="3" id="KW-1185">Reference proteome</keyword>
<gene>
    <name evidence="2" type="ORF">EEDITHA_LOCUS13902</name>
</gene>
<proteinExistence type="predicted"/>
<feature type="compositionally biased region" description="Acidic residues" evidence="1">
    <location>
        <begin position="170"/>
        <end position="183"/>
    </location>
</feature>
<feature type="compositionally biased region" description="Acidic residues" evidence="1">
    <location>
        <begin position="327"/>
        <end position="341"/>
    </location>
</feature>
<dbReference type="AlphaFoldDB" id="A0AAU9UPP6"/>
<protein>
    <submittedName>
        <fullName evidence="2">Uncharacterized protein</fullName>
    </submittedName>
</protein>
<evidence type="ECO:0000313" key="2">
    <source>
        <dbReference type="EMBL" id="CAH2098825.1"/>
    </source>
</evidence>
<accession>A0AAU9UPP6</accession>
<evidence type="ECO:0000313" key="3">
    <source>
        <dbReference type="Proteomes" id="UP001153954"/>
    </source>
</evidence>
<name>A0AAU9UPP6_EUPED</name>
<organism evidence="2 3">
    <name type="scientific">Euphydryas editha</name>
    <name type="common">Edith's checkerspot</name>
    <dbReference type="NCBI Taxonomy" id="104508"/>
    <lineage>
        <taxon>Eukaryota</taxon>
        <taxon>Metazoa</taxon>
        <taxon>Ecdysozoa</taxon>
        <taxon>Arthropoda</taxon>
        <taxon>Hexapoda</taxon>
        <taxon>Insecta</taxon>
        <taxon>Pterygota</taxon>
        <taxon>Neoptera</taxon>
        <taxon>Endopterygota</taxon>
        <taxon>Lepidoptera</taxon>
        <taxon>Glossata</taxon>
        <taxon>Ditrysia</taxon>
        <taxon>Papilionoidea</taxon>
        <taxon>Nymphalidae</taxon>
        <taxon>Nymphalinae</taxon>
        <taxon>Euphydryas</taxon>
    </lineage>
</organism>
<dbReference type="EMBL" id="CAKOGL010000020">
    <property type="protein sequence ID" value="CAH2098825.1"/>
    <property type="molecule type" value="Genomic_DNA"/>
</dbReference>
<reference evidence="2" key="1">
    <citation type="submission" date="2022-03" db="EMBL/GenBank/DDBJ databases">
        <authorList>
            <person name="Tunstrom K."/>
        </authorList>
    </citation>
    <scope>NUCLEOTIDE SEQUENCE</scope>
</reference>
<comment type="caution">
    <text evidence="2">The sequence shown here is derived from an EMBL/GenBank/DDBJ whole genome shotgun (WGS) entry which is preliminary data.</text>
</comment>
<feature type="region of interest" description="Disordered" evidence="1">
    <location>
        <begin position="170"/>
        <end position="190"/>
    </location>
</feature>
<dbReference type="Proteomes" id="UP001153954">
    <property type="component" value="Unassembled WGS sequence"/>
</dbReference>
<feature type="compositionally biased region" description="Acidic residues" evidence="1">
    <location>
        <begin position="55"/>
        <end position="68"/>
    </location>
</feature>
<feature type="region of interest" description="Disordered" evidence="1">
    <location>
        <begin position="55"/>
        <end position="75"/>
    </location>
</feature>
<evidence type="ECO:0000256" key="1">
    <source>
        <dbReference type="SAM" id="MobiDB-lite"/>
    </source>
</evidence>
<feature type="region of interest" description="Disordered" evidence="1">
    <location>
        <begin position="308"/>
        <end position="344"/>
    </location>
</feature>
<sequence>MLVDLFQVPYRKRRLVESAVPTIFDKLTTTLPSVSDKPMDGVFDCSNSVKDECESLEDPLMDNPDAESADASSAMPRVQQETVKHKVLPVTSVYFFLHILSFTHAVSQLSVNVVVTLVHLFQVRYKHVRLVESAVPTIFNNFTTSVPAISDKPADGVFDGLNSVKDECESFEDPLMDNPDAESADASSAMPRVPEETVKYKVRYKHVRLVESVVPTIFNNFTTSVPPISDKPADGVFDASNSVKDECESLEAPLMDTPNAESADGSCAMPCALPKTVKQKVYYIQPRLVKSVVPIIFNNFTTSVPPISDKPTDGVFDGSNSVKDECESLEDPLMDTSDAESADASCAMPRAPQKTVQHEVLPVTPVSSAASTSPKQEVVNSDSIVHRKNFVLSKITINDLTSNTATSEKNPITIPPSWGVTEYEEQRGQRVVFSCILRTNTNGTASTIINKSVEVEADKKLRYCVYGLLLDSERYQLPPVLTDTSQLPEILKEFRRLNVCDGIGPVNIHHLMVDCVFQDSVQRWRDNNCTILAKQKRCKYCKKMRHCIIMRESRSKKTENIHRIRHLSNPIDRRKLNALRKKMSQEKRANNYLKRRVQLLTELLQGKAKE</sequence>